<name>A0A1E3GPP3_9HYPH</name>
<comment type="caution">
    <text evidence="1">The sequence shown here is derived from an EMBL/GenBank/DDBJ whole genome shotgun (WGS) entry which is preliminary data.</text>
</comment>
<dbReference type="AlphaFoldDB" id="A0A1E3GPP3"/>
<sequence length="116" mass="12639">MRTGQAQGENITLGEFKTEVCGGVLAYFDCESKIYIDSRVLASFADADNTVPLDEDGELEPSQSFQLGTTSQIVQVRTFLPWSRMVPLLPVSGTKTSGGDMLLSATSIFRNEPFPN</sequence>
<keyword evidence="2" id="KW-1185">Reference proteome</keyword>
<evidence type="ECO:0000313" key="2">
    <source>
        <dbReference type="Proteomes" id="UP000094622"/>
    </source>
</evidence>
<evidence type="ECO:0000313" key="1">
    <source>
        <dbReference type="EMBL" id="ODN65977.1"/>
    </source>
</evidence>
<organism evidence="1 2">
    <name type="scientific">Methylobrevis pamukkalensis</name>
    <dbReference type="NCBI Taxonomy" id="1439726"/>
    <lineage>
        <taxon>Bacteria</taxon>
        <taxon>Pseudomonadati</taxon>
        <taxon>Pseudomonadota</taxon>
        <taxon>Alphaproteobacteria</taxon>
        <taxon>Hyphomicrobiales</taxon>
        <taxon>Pleomorphomonadaceae</taxon>
        <taxon>Methylobrevis</taxon>
    </lineage>
</organism>
<dbReference type="EMBL" id="MCRJ01000243">
    <property type="protein sequence ID" value="ODN65977.1"/>
    <property type="molecule type" value="Genomic_DNA"/>
</dbReference>
<reference evidence="1 2" key="1">
    <citation type="submission" date="2016-07" db="EMBL/GenBank/DDBJ databases">
        <title>Draft Genome Sequence of Methylobrevis pamukkalensis PK2.</title>
        <authorList>
            <person name="Vasilenko O.V."/>
            <person name="Doronina N.V."/>
            <person name="Shmareva M.N."/>
            <person name="Tarlachkov S.V."/>
            <person name="Mustakhimov I."/>
            <person name="Trotsenko Y.A."/>
        </authorList>
    </citation>
    <scope>NUCLEOTIDE SEQUENCE [LARGE SCALE GENOMIC DNA]</scope>
    <source>
        <strain evidence="1 2">PK2</strain>
    </source>
</reference>
<accession>A0A1E3GPP3</accession>
<protein>
    <submittedName>
        <fullName evidence="1">Uncharacterized protein</fullName>
    </submittedName>
</protein>
<gene>
    <name evidence="1" type="ORF">A6302_04476</name>
</gene>
<dbReference type="Proteomes" id="UP000094622">
    <property type="component" value="Unassembled WGS sequence"/>
</dbReference>
<proteinExistence type="predicted"/>